<evidence type="ECO:0000313" key="4">
    <source>
        <dbReference type="EMBL" id="SKA63238.1"/>
    </source>
</evidence>
<dbReference type="EMBL" id="FUXX01000021">
    <property type="protein sequence ID" value="SKA63238.1"/>
    <property type="molecule type" value="Genomic_DNA"/>
</dbReference>
<evidence type="ECO:0000256" key="2">
    <source>
        <dbReference type="ARBA" id="ARBA00022801"/>
    </source>
</evidence>
<keyword evidence="5" id="KW-1185">Reference proteome</keyword>
<dbReference type="Gene3D" id="3.40.710.10">
    <property type="entry name" value="DD-peptidase/beta-lactamase superfamily"/>
    <property type="match status" value="1"/>
</dbReference>
<dbReference type="NCBIfam" id="TIGR00666">
    <property type="entry name" value="PBP4"/>
    <property type="match status" value="1"/>
</dbReference>
<dbReference type="Pfam" id="PF02113">
    <property type="entry name" value="Peptidase_S13"/>
    <property type="match status" value="1"/>
</dbReference>
<dbReference type="GO" id="GO:0006508">
    <property type="term" value="P:proteolysis"/>
    <property type="evidence" value="ECO:0007669"/>
    <property type="project" value="InterPro"/>
</dbReference>
<dbReference type="PANTHER" id="PTHR30023:SF0">
    <property type="entry name" value="PENICILLIN-SENSITIVE CARBOXYPEPTIDASE A"/>
    <property type="match status" value="1"/>
</dbReference>
<evidence type="ECO:0000313" key="5">
    <source>
        <dbReference type="Proteomes" id="UP000242432"/>
    </source>
</evidence>
<dbReference type="GO" id="GO:0000270">
    <property type="term" value="P:peptidoglycan metabolic process"/>
    <property type="evidence" value="ECO:0007669"/>
    <property type="project" value="TreeGrafter"/>
</dbReference>
<dbReference type="InterPro" id="IPR012338">
    <property type="entry name" value="Beta-lactam/transpept-like"/>
</dbReference>
<keyword evidence="2" id="KW-0378">Hydrolase</keyword>
<reference evidence="5" key="1">
    <citation type="submission" date="2017-02" db="EMBL/GenBank/DDBJ databases">
        <authorList>
            <person name="Varghese N."/>
            <person name="Submissions S."/>
        </authorList>
    </citation>
    <scope>NUCLEOTIDE SEQUENCE [LARGE SCALE GENOMIC DNA]</scope>
    <source>
        <strain evidence="5">DSM 3072</strain>
    </source>
</reference>
<gene>
    <name evidence="4" type="ORF">SAMN02745213_01353</name>
</gene>
<dbReference type="Gene3D" id="3.50.80.20">
    <property type="entry name" value="D-Ala-D-Ala carboxypeptidase C, peptidase S13"/>
    <property type="match status" value="1"/>
</dbReference>
<keyword evidence="3" id="KW-0732">Signal</keyword>
<dbReference type="STRING" id="83771.SAMN02910357_00890"/>
<dbReference type="GO" id="GO:0004185">
    <property type="term" value="F:serine-type carboxypeptidase activity"/>
    <property type="evidence" value="ECO:0007669"/>
    <property type="project" value="InterPro"/>
</dbReference>
<accession>A0A1T4VEC2</accession>
<dbReference type="AlphaFoldDB" id="A0A1T4VEC2"/>
<dbReference type="PANTHER" id="PTHR30023">
    <property type="entry name" value="D-ALANYL-D-ALANINE CARBOXYPEPTIDASE"/>
    <property type="match status" value="1"/>
</dbReference>
<dbReference type="InterPro" id="IPR000667">
    <property type="entry name" value="Peptidase_S13"/>
</dbReference>
<proteinExistence type="inferred from homology"/>
<name>A0A1T4VEC2_9GAMM</name>
<feature type="signal peptide" evidence="3">
    <location>
        <begin position="1"/>
        <end position="21"/>
    </location>
</feature>
<dbReference type="RefSeq" id="WP_078928828.1">
    <property type="nucleotide sequence ID" value="NZ_FUXX01000021.1"/>
</dbReference>
<keyword evidence="4" id="KW-0645">Protease</keyword>
<dbReference type="PRINTS" id="PR00922">
    <property type="entry name" value="DADACBPTASE3"/>
</dbReference>
<evidence type="ECO:0000256" key="1">
    <source>
        <dbReference type="ARBA" id="ARBA00006096"/>
    </source>
</evidence>
<dbReference type="SUPFAM" id="SSF56601">
    <property type="entry name" value="beta-lactamase/transpeptidase-like"/>
    <property type="match status" value="1"/>
</dbReference>
<organism evidence="4 5">
    <name type="scientific">Succinivibrio dextrinosolvens DSM 3072</name>
    <dbReference type="NCBI Taxonomy" id="1123324"/>
    <lineage>
        <taxon>Bacteria</taxon>
        <taxon>Pseudomonadati</taxon>
        <taxon>Pseudomonadota</taxon>
        <taxon>Gammaproteobacteria</taxon>
        <taxon>Aeromonadales</taxon>
        <taxon>Succinivibrionaceae</taxon>
        <taxon>Succinivibrio</taxon>
    </lineage>
</organism>
<sequence>MNKYLKLLVTSALLYSSSSLAIKSNPNPIPGSQIGVAYLRPNDNNIYGKNIDTYMHPASTLKVITGLAAILYLGHDYKFKTNLEVSARQVSSQGNIKVDNNGVLQGNVLIKFDGDPSFTTQSYRTLINTLVSAKVKKIAGDVIIDVSKFAGMSKGEGWSWNDLPICFTSPASTAIINRNCVFAQLQPNGIGEVATAKLNAASPISIQSDAIGVKQSSYGGNCELEANLYMKNQYHITGCVPVIGKNQPWPLSLSISDPDQWAVDWTNQLLKEKGISVYSIKIARSPQEGYTTVGSIESKPMSELVKYMLYRSNNLYADAIAKTVGAEFYKLPATYPRTTRALRAVLLKYANINLGNTYIVDGNGLSPHNLVTPHKMLEILEFINLNDDKIGFIKLLPVADESGTLHWRASTKNPPLGKNVAAKTGSLQNVSNLMGFMRTKSGTRVPFVFYTNSLSYDQKTRDLVKYHKIASPHLGYERYVLEQIYDEKVMGRDF</sequence>
<feature type="chain" id="PRO_5012527027" evidence="3">
    <location>
        <begin position="22"/>
        <end position="494"/>
    </location>
</feature>
<dbReference type="Proteomes" id="UP000242432">
    <property type="component" value="Unassembled WGS sequence"/>
</dbReference>
<keyword evidence="4" id="KW-0121">Carboxypeptidase</keyword>
<evidence type="ECO:0000256" key="3">
    <source>
        <dbReference type="SAM" id="SignalP"/>
    </source>
</evidence>
<comment type="similarity">
    <text evidence="1">Belongs to the peptidase S13 family.</text>
</comment>
<protein>
    <submittedName>
        <fullName evidence="4">D-alanyl-D-alanine carboxypeptidase / D-alanyl-D-alanine-endopeptidase (Penicillin-binding protein 4)</fullName>
    </submittedName>
</protein>